<proteinExistence type="predicted"/>
<evidence type="ECO:0008006" key="2">
    <source>
        <dbReference type="Google" id="ProtNLM"/>
    </source>
</evidence>
<gene>
    <name evidence="1" type="ORF">ABWT76_000636</name>
</gene>
<evidence type="ECO:0000313" key="1">
    <source>
        <dbReference type="EMBL" id="XCM37833.1"/>
    </source>
</evidence>
<dbReference type="AlphaFoldDB" id="A0AAU8JI81"/>
<dbReference type="RefSeq" id="WP_190878602.1">
    <property type="nucleotide sequence ID" value="NZ_CP159837.1"/>
</dbReference>
<dbReference type="EMBL" id="CP159837">
    <property type="protein sequence ID" value="XCM37833.1"/>
    <property type="molecule type" value="Genomic_DNA"/>
</dbReference>
<sequence>MTRFIHDQFAKDYLEELLTPYGTIQSPRRVAGEVRQVDLWFSPKSEFTLPPDSLGILARAIATPAIFEPFRNPVTADEISDCLLKLLEIRGELQREANRNRGSIAEEGKPKLWILTPTASENLLQEFGATLDLEYWPMGVYFLPPQLRTVIVVIHQLPRNLDTLWLRVLGRGKVQAQAINEIEQLPPDNPFRANAFILLNRLKADLESKQSSSLEDRELIMRLSPLFDQQLESAKLSGLQQGERLVVENLLRFRFGAVDPELTLIIDSVLSLPPSEFTPLLMQLSREELIDRFRNNN</sequence>
<accession>A0AAU8JI81</accession>
<name>A0AAU8JI81_9CYAN</name>
<protein>
    <recommendedName>
        <fullName evidence="2">Flagellar assembly protein H</fullName>
    </recommendedName>
</protein>
<organism evidence="1">
    <name type="scientific">Planktothricoides raciborskii GIHE-MW2</name>
    <dbReference type="NCBI Taxonomy" id="2792601"/>
    <lineage>
        <taxon>Bacteria</taxon>
        <taxon>Bacillati</taxon>
        <taxon>Cyanobacteriota</taxon>
        <taxon>Cyanophyceae</taxon>
        <taxon>Oscillatoriophycideae</taxon>
        <taxon>Oscillatoriales</taxon>
        <taxon>Oscillatoriaceae</taxon>
        <taxon>Planktothricoides</taxon>
    </lineage>
</organism>
<reference evidence="1" key="1">
    <citation type="submission" date="2024-07" db="EMBL/GenBank/DDBJ databases">
        <authorList>
            <person name="Kim Y.J."/>
            <person name="Jeong J.Y."/>
        </authorList>
    </citation>
    <scope>NUCLEOTIDE SEQUENCE</scope>
    <source>
        <strain evidence="1">GIHE-MW2</strain>
    </source>
</reference>